<keyword evidence="6" id="KW-0472">Membrane</keyword>
<evidence type="ECO:0000313" key="11">
    <source>
        <dbReference type="Proteomes" id="UP001595607"/>
    </source>
</evidence>
<feature type="chain" id="PRO_5047027784" evidence="9">
    <location>
        <begin position="20"/>
        <end position="467"/>
    </location>
</feature>
<keyword evidence="11" id="KW-1185">Reference proteome</keyword>
<organism evidence="10 11">
    <name type="scientific">Parvularcula lutaonensis</name>
    <dbReference type="NCBI Taxonomy" id="491923"/>
    <lineage>
        <taxon>Bacteria</taxon>
        <taxon>Pseudomonadati</taxon>
        <taxon>Pseudomonadota</taxon>
        <taxon>Alphaproteobacteria</taxon>
        <taxon>Parvularculales</taxon>
        <taxon>Parvularculaceae</taxon>
        <taxon>Parvularcula</taxon>
    </lineage>
</organism>
<name>A0ABV7M8U5_9PROT</name>
<dbReference type="Pfam" id="PF02321">
    <property type="entry name" value="OEP"/>
    <property type="match status" value="1"/>
</dbReference>
<evidence type="ECO:0000256" key="3">
    <source>
        <dbReference type="ARBA" id="ARBA00022448"/>
    </source>
</evidence>
<evidence type="ECO:0000256" key="6">
    <source>
        <dbReference type="ARBA" id="ARBA00023136"/>
    </source>
</evidence>
<keyword evidence="9" id="KW-0732">Signal</keyword>
<evidence type="ECO:0000256" key="2">
    <source>
        <dbReference type="ARBA" id="ARBA00007613"/>
    </source>
</evidence>
<keyword evidence="7" id="KW-0998">Cell outer membrane</keyword>
<keyword evidence="4" id="KW-1134">Transmembrane beta strand</keyword>
<sequence>MMALRLVLFLSLLLGPSLAQEPLLPYMVSQSARTHYPAVLAAEAERRSAEGSLLSARGSFDTRVESEARARLEGFYSGDILTTTVKRPLGPLGAEVYGGYRISDGDFPTYEDYYFTNRAGEGKIGILFSLLRDRSIDARRFGVAQAELGLELAELDLLLTRINVQREALIAYWRWVAAGRELAAYRSLLTLAEERDRALRREVASGARAEIFLTENAQNLTRRRELVRQAERDLALAANRLSLFLRSDDGTPIIPDPDRLPESFPLTPAVPSADAYATLAMRPELRALALERDLAENERRLARNDLQPRLDARIEALNDFGDIGPGGASRDPAELVAGVTLSVPIGRREARGRLRSAEAEIEALEQQRRLLRDRIEQELSDIIITLNTARDVLALSRQEVEQASIMARSENELFRGGASDIFRINLREEALADSRVRLARAEFALASADVTYRAAVLDIDSLGLGER</sequence>
<keyword evidence="8" id="KW-0175">Coiled coil</keyword>
<keyword evidence="5" id="KW-0812">Transmembrane</keyword>
<keyword evidence="3" id="KW-0813">Transport</keyword>
<dbReference type="PANTHER" id="PTHR30026">
    <property type="entry name" value="OUTER MEMBRANE PROTEIN TOLC"/>
    <property type="match status" value="1"/>
</dbReference>
<dbReference type="EMBL" id="JBHRVA010000001">
    <property type="protein sequence ID" value="MFC3301187.1"/>
    <property type="molecule type" value="Genomic_DNA"/>
</dbReference>
<dbReference type="Gene3D" id="1.20.1600.10">
    <property type="entry name" value="Outer membrane efflux proteins (OEP)"/>
    <property type="match status" value="1"/>
</dbReference>
<feature type="coiled-coil region" evidence="8">
    <location>
        <begin position="347"/>
        <end position="381"/>
    </location>
</feature>
<evidence type="ECO:0000256" key="7">
    <source>
        <dbReference type="ARBA" id="ARBA00023237"/>
    </source>
</evidence>
<comment type="similarity">
    <text evidence="2">Belongs to the outer membrane factor (OMF) (TC 1.B.17) family.</text>
</comment>
<dbReference type="PANTHER" id="PTHR30026:SF21">
    <property type="entry name" value="SLR1270 PROTEIN"/>
    <property type="match status" value="1"/>
</dbReference>
<comment type="subcellular location">
    <subcellularLocation>
        <location evidence="1">Cell outer membrane</location>
    </subcellularLocation>
</comment>
<evidence type="ECO:0000256" key="8">
    <source>
        <dbReference type="SAM" id="Coils"/>
    </source>
</evidence>
<evidence type="ECO:0000256" key="1">
    <source>
        <dbReference type="ARBA" id="ARBA00004442"/>
    </source>
</evidence>
<accession>A0ABV7M8U5</accession>
<dbReference type="Proteomes" id="UP001595607">
    <property type="component" value="Unassembled WGS sequence"/>
</dbReference>
<dbReference type="InterPro" id="IPR003423">
    <property type="entry name" value="OMP_efflux"/>
</dbReference>
<protein>
    <submittedName>
        <fullName evidence="10">TolC family protein</fullName>
    </submittedName>
</protein>
<dbReference type="InterPro" id="IPR051906">
    <property type="entry name" value="TolC-like"/>
</dbReference>
<evidence type="ECO:0000313" key="10">
    <source>
        <dbReference type="EMBL" id="MFC3301187.1"/>
    </source>
</evidence>
<proteinExistence type="inferred from homology"/>
<gene>
    <name evidence="10" type="ORF">ACFONP_00395</name>
</gene>
<dbReference type="SUPFAM" id="SSF56954">
    <property type="entry name" value="Outer membrane efflux proteins (OEP)"/>
    <property type="match status" value="1"/>
</dbReference>
<dbReference type="RefSeq" id="WP_189577242.1">
    <property type="nucleotide sequence ID" value="NZ_BMXU01000004.1"/>
</dbReference>
<reference evidence="11" key="1">
    <citation type="journal article" date="2019" name="Int. J. Syst. Evol. Microbiol.">
        <title>The Global Catalogue of Microorganisms (GCM) 10K type strain sequencing project: providing services to taxonomists for standard genome sequencing and annotation.</title>
        <authorList>
            <consortium name="The Broad Institute Genomics Platform"/>
            <consortium name="The Broad Institute Genome Sequencing Center for Infectious Disease"/>
            <person name="Wu L."/>
            <person name="Ma J."/>
        </authorList>
    </citation>
    <scope>NUCLEOTIDE SEQUENCE [LARGE SCALE GENOMIC DNA]</scope>
    <source>
        <strain evidence="11">KCTC 22245</strain>
    </source>
</reference>
<evidence type="ECO:0000256" key="9">
    <source>
        <dbReference type="SAM" id="SignalP"/>
    </source>
</evidence>
<feature type="signal peptide" evidence="9">
    <location>
        <begin position="1"/>
        <end position="19"/>
    </location>
</feature>
<evidence type="ECO:0000256" key="5">
    <source>
        <dbReference type="ARBA" id="ARBA00022692"/>
    </source>
</evidence>
<evidence type="ECO:0000256" key="4">
    <source>
        <dbReference type="ARBA" id="ARBA00022452"/>
    </source>
</evidence>
<comment type="caution">
    <text evidence="10">The sequence shown here is derived from an EMBL/GenBank/DDBJ whole genome shotgun (WGS) entry which is preliminary data.</text>
</comment>